<reference evidence="12 13" key="1">
    <citation type="submission" date="2018-08" db="EMBL/GenBank/DDBJ databases">
        <authorList>
            <person name="Laetsch R D."/>
            <person name="Stevens L."/>
            <person name="Kumar S."/>
            <person name="Blaxter L. M."/>
        </authorList>
    </citation>
    <scope>NUCLEOTIDE SEQUENCE [LARGE SCALE GENOMIC DNA]</scope>
</reference>
<name>A0A498SAE5_ACAVI</name>
<keyword evidence="8" id="KW-0862">Zinc</keyword>
<proteinExistence type="inferred from homology"/>
<feature type="domain" description="RING-type" evidence="11">
    <location>
        <begin position="220"/>
        <end position="264"/>
    </location>
</feature>
<organism evidence="12 13">
    <name type="scientific">Acanthocheilonema viteae</name>
    <name type="common">Filarial nematode worm</name>
    <name type="synonym">Dipetalonema viteae</name>
    <dbReference type="NCBI Taxonomy" id="6277"/>
    <lineage>
        <taxon>Eukaryota</taxon>
        <taxon>Metazoa</taxon>
        <taxon>Ecdysozoa</taxon>
        <taxon>Nematoda</taxon>
        <taxon>Chromadorea</taxon>
        <taxon>Rhabditida</taxon>
        <taxon>Spirurina</taxon>
        <taxon>Spiruromorpha</taxon>
        <taxon>Filarioidea</taxon>
        <taxon>Onchocercidae</taxon>
        <taxon>Acanthocheilonema</taxon>
    </lineage>
</organism>
<dbReference type="Pfam" id="PF12861">
    <property type="entry name" value="zf-ANAPC11"/>
    <property type="match status" value="1"/>
</dbReference>
<dbReference type="GO" id="GO:0097602">
    <property type="term" value="F:cullin family protein binding"/>
    <property type="evidence" value="ECO:0007669"/>
    <property type="project" value="InterPro"/>
</dbReference>
<evidence type="ECO:0000256" key="1">
    <source>
        <dbReference type="ARBA" id="ARBA00009273"/>
    </source>
</evidence>
<evidence type="ECO:0000259" key="11">
    <source>
        <dbReference type="PROSITE" id="PS50089"/>
    </source>
</evidence>
<evidence type="ECO:0000256" key="3">
    <source>
        <dbReference type="ARBA" id="ARBA00022618"/>
    </source>
</evidence>
<evidence type="ECO:0000256" key="8">
    <source>
        <dbReference type="ARBA" id="ARBA00022833"/>
    </source>
</evidence>
<dbReference type="OrthoDB" id="1681166at2759"/>
<evidence type="ECO:0000256" key="4">
    <source>
        <dbReference type="ARBA" id="ARBA00022723"/>
    </source>
</evidence>
<dbReference type="GO" id="GO:0008270">
    <property type="term" value="F:zinc ion binding"/>
    <property type="evidence" value="ECO:0007669"/>
    <property type="project" value="UniProtKB-KW"/>
</dbReference>
<sequence length="281" mass="32675">MAYSIVPFRSLSRATEKKMLSSNAKNAIQWYASPTQSIERYELTKVCVSHYITDLTVQIVERMYEWDSGVIGSDGNFERRKKNKIVRNAQLGHDLSLPIIYFLRKESFCKKQGGYRVYSRVYQWEVFDENKLQESRTINIQLRWGMGAVLMELESTHHNDLKTEEDESLLCTKDKPPIYKLPTQTRLKLSIRKWNVAAKWRWSIGEGPCGICRETFDCCCVTCQTPGDECPIAIGICRHAFHMHCIVKWTKSQKVAYPLCPLCRQKWEFAPMEHTNSCPTN</sequence>
<dbReference type="InterPro" id="IPR051031">
    <property type="entry name" value="RING-box_E3_Ubiquitin_Ligase"/>
</dbReference>
<dbReference type="Gene3D" id="3.30.40.10">
    <property type="entry name" value="Zinc/RING finger domain, C3HC4 (zinc finger)"/>
    <property type="match status" value="1"/>
</dbReference>
<keyword evidence="3" id="KW-0132">Cell division</keyword>
<comment type="similarity">
    <text evidence="1">Belongs to the RING-box family.</text>
</comment>
<dbReference type="InterPro" id="IPR013083">
    <property type="entry name" value="Znf_RING/FYVE/PHD"/>
</dbReference>
<keyword evidence="13" id="KW-1185">Reference proteome</keyword>
<dbReference type="Proteomes" id="UP000276991">
    <property type="component" value="Unassembled WGS sequence"/>
</dbReference>
<keyword evidence="4" id="KW-0479">Metal-binding</keyword>
<evidence type="ECO:0000256" key="5">
    <source>
        <dbReference type="ARBA" id="ARBA00022771"/>
    </source>
</evidence>
<dbReference type="GO" id="GO:0051301">
    <property type="term" value="P:cell division"/>
    <property type="evidence" value="ECO:0007669"/>
    <property type="project" value="UniProtKB-KW"/>
</dbReference>
<keyword evidence="7" id="KW-0833">Ubl conjugation pathway</keyword>
<dbReference type="AlphaFoldDB" id="A0A498SAE5"/>
<evidence type="ECO:0000313" key="13">
    <source>
        <dbReference type="Proteomes" id="UP000276991"/>
    </source>
</evidence>
<keyword evidence="9" id="KW-0131">Cell cycle</keyword>
<dbReference type="InterPro" id="IPR001841">
    <property type="entry name" value="Znf_RING"/>
</dbReference>
<dbReference type="SUPFAM" id="SSF57850">
    <property type="entry name" value="RING/U-box"/>
    <property type="match status" value="1"/>
</dbReference>
<dbReference type="PROSITE" id="PS50089">
    <property type="entry name" value="ZF_RING_2"/>
    <property type="match status" value="1"/>
</dbReference>
<dbReference type="PANTHER" id="PTHR11210">
    <property type="entry name" value="RING BOX"/>
    <property type="match status" value="1"/>
</dbReference>
<dbReference type="CDD" id="cd16456">
    <property type="entry name" value="RING-H2_APC11"/>
    <property type="match status" value="1"/>
</dbReference>
<keyword evidence="5 10" id="KW-0863">Zinc-finger</keyword>
<dbReference type="GO" id="GO:0061630">
    <property type="term" value="F:ubiquitin protein ligase activity"/>
    <property type="evidence" value="ECO:0007669"/>
    <property type="project" value="InterPro"/>
</dbReference>
<evidence type="ECO:0000256" key="7">
    <source>
        <dbReference type="ARBA" id="ARBA00022786"/>
    </source>
</evidence>
<dbReference type="GO" id="GO:0005680">
    <property type="term" value="C:anaphase-promoting complex"/>
    <property type="evidence" value="ECO:0007669"/>
    <property type="project" value="InterPro"/>
</dbReference>
<dbReference type="EMBL" id="UPTC01000291">
    <property type="protein sequence ID" value="VBB27822.1"/>
    <property type="molecule type" value="Genomic_DNA"/>
</dbReference>
<protein>
    <recommendedName>
        <fullName evidence="2">Anaphase-promoting complex subunit 11</fullName>
    </recommendedName>
</protein>
<dbReference type="STRING" id="6277.A0A498SAE5"/>
<evidence type="ECO:0000256" key="6">
    <source>
        <dbReference type="ARBA" id="ARBA00022776"/>
    </source>
</evidence>
<evidence type="ECO:0000256" key="10">
    <source>
        <dbReference type="PROSITE-ProRule" id="PRU00175"/>
    </source>
</evidence>
<evidence type="ECO:0000313" key="12">
    <source>
        <dbReference type="EMBL" id="VBB27822.1"/>
    </source>
</evidence>
<evidence type="ECO:0000256" key="2">
    <source>
        <dbReference type="ARBA" id="ARBA00013928"/>
    </source>
</evidence>
<gene>
    <name evidence="12" type="ORF">NAV_LOCUS2652</name>
</gene>
<accession>A0A498SAE5</accession>
<dbReference type="InterPro" id="IPR024991">
    <property type="entry name" value="RING-H2_APC11"/>
</dbReference>
<evidence type="ECO:0000256" key="9">
    <source>
        <dbReference type="ARBA" id="ARBA00023306"/>
    </source>
</evidence>
<keyword evidence="6" id="KW-0498">Mitosis</keyword>
<dbReference type="GO" id="GO:0031145">
    <property type="term" value="P:anaphase-promoting complex-dependent catabolic process"/>
    <property type="evidence" value="ECO:0007669"/>
    <property type="project" value="InterPro"/>
</dbReference>